<evidence type="ECO:0000313" key="1">
    <source>
        <dbReference type="EMBL" id="KAH9296305.1"/>
    </source>
</evidence>
<organism evidence="1 2">
    <name type="scientific">Taxus chinensis</name>
    <name type="common">Chinese yew</name>
    <name type="synonym">Taxus wallichiana var. chinensis</name>
    <dbReference type="NCBI Taxonomy" id="29808"/>
    <lineage>
        <taxon>Eukaryota</taxon>
        <taxon>Viridiplantae</taxon>
        <taxon>Streptophyta</taxon>
        <taxon>Embryophyta</taxon>
        <taxon>Tracheophyta</taxon>
        <taxon>Spermatophyta</taxon>
        <taxon>Pinopsida</taxon>
        <taxon>Pinidae</taxon>
        <taxon>Conifers II</taxon>
        <taxon>Cupressales</taxon>
        <taxon>Taxaceae</taxon>
        <taxon>Taxus</taxon>
    </lineage>
</organism>
<feature type="non-terminal residue" evidence="1">
    <location>
        <position position="1"/>
    </location>
</feature>
<dbReference type="EMBL" id="JAHRHJ020000011">
    <property type="protein sequence ID" value="KAH9296305.1"/>
    <property type="molecule type" value="Genomic_DNA"/>
</dbReference>
<dbReference type="AlphaFoldDB" id="A0AA38FBV1"/>
<evidence type="ECO:0000313" key="2">
    <source>
        <dbReference type="Proteomes" id="UP000824469"/>
    </source>
</evidence>
<name>A0AA38FBV1_TAXCH</name>
<reference evidence="1 2" key="1">
    <citation type="journal article" date="2021" name="Nat. Plants">
        <title>The Taxus genome provides insights into paclitaxel biosynthesis.</title>
        <authorList>
            <person name="Xiong X."/>
            <person name="Gou J."/>
            <person name="Liao Q."/>
            <person name="Li Y."/>
            <person name="Zhou Q."/>
            <person name="Bi G."/>
            <person name="Li C."/>
            <person name="Du R."/>
            <person name="Wang X."/>
            <person name="Sun T."/>
            <person name="Guo L."/>
            <person name="Liang H."/>
            <person name="Lu P."/>
            <person name="Wu Y."/>
            <person name="Zhang Z."/>
            <person name="Ro D.K."/>
            <person name="Shang Y."/>
            <person name="Huang S."/>
            <person name="Yan J."/>
        </authorList>
    </citation>
    <scope>NUCLEOTIDE SEQUENCE [LARGE SCALE GENOMIC DNA]</scope>
    <source>
        <strain evidence="1">Ta-2019</strain>
    </source>
</reference>
<feature type="non-terminal residue" evidence="1">
    <location>
        <position position="116"/>
    </location>
</feature>
<sequence length="116" mass="12262">VGKSVERGTGNEAKDDIIGRGGIISDKVIGFNGVGVRGNDTEMIFSHEEVVSVEIGMGIGRGAKVGMDVTNVGVEMHVDEFLDVGNVPKGIGVMVDEDDKVVEETGLLSPTWIVFM</sequence>
<protein>
    <submittedName>
        <fullName evidence="1">Uncharacterized protein</fullName>
    </submittedName>
</protein>
<dbReference type="Proteomes" id="UP000824469">
    <property type="component" value="Unassembled WGS sequence"/>
</dbReference>
<comment type="caution">
    <text evidence="1">The sequence shown here is derived from an EMBL/GenBank/DDBJ whole genome shotgun (WGS) entry which is preliminary data.</text>
</comment>
<proteinExistence type="predicted"/>
<keyword evidence="2" id="KW-1185">Reference proteome</keyword>
<gene>
    <name evidence="1" type="ORF">KI387_039893</name>
</gene>
<accession>A0AA38FBV1</accession>